<dbReference type="EMBL" id="LICD01000280">
    <property type="protein sequence ID" value="KRO78812.1"/>
    <property type="molecule type" value="Genomic_DNA"/>
</dbReference>
<feature type="chain" id="PRO_5006424023" description="DUF4440 domain-containing protein" evidence="1">
    <location>
        <begin position="22"/>
        <end position="126"/>
    </location>
</feature>
<protein>
    <recommendedName>
        <fullName evidence="4">DUF4440 domain-containing protein</fullName>
    </recommendedName>
</protein>
<evidence type="ECO:0000313" key="3">
    <source>
        <dbReference type="Proteomes" id="UP000051242"/>
    </source>
</evidence>
<dbReference type="Proteomes" id="UP000051242">
    <property type="component" value="Unassembled WGS sequence"/>
</dbReference>
<keyword evidence="1" id="KW-0732">Signal</keyword>
<name>A0A0R2SV08_9GAMM</name>
<sequence>MQLTKILLVTSIAIFSGLVFADDTGMLIDLDKQWGSAGGPDGFVSEDVIGIGIAGITGIAEVRQAATIASEEDYVVEGYQVKFLSTDIAVMVHTTAGSDPHASMHVFQKQDGKWLVVGDAAVPTAE</sequence>
<gene>
    <name evidence="2" type="ORF">ABR85_02330</name>
</gene>
<dbReference type="AlphaFoldDB" id="A0A0R2SV08"/>
<evidence type="ECO:0008006" key="4">
    <source>
        <dbReference type="Google" id="ProtNLM"/>
    </source>
</evidence>
<feature type="signal peptide" evidence="1">
    <location>
        <begin position="1"/>
        <end position="21"/>
    </location>
</feature>
<reference evidence="2 3" key="1">
    <citation type="submission" date="2015-10" db="EMBL/GenBank/DDBJ databases">
        <title>Metagenome-Assembled Genomes uncover a global brackish microbiome.</title>
        <authorList>
            <person name="Hugerth L.W."/>
            <person name="Larsson J."/>
            <person name="Alneberg J."/>
            <person name="Lindh M.V."/>
            <person name="Legrand C."/>
            <person name="Pinhassi J."/>
            <person name="Andersson A.F."/>
        </authorList>
    </citation>
    <scope>NUCLEOTIDE SEQUENCE [LARGE SCALE GENOMIC DNA]</scope>
    <source>
        <strain evidence="2">BACL22 MAG-120619-bin3</strain>
    </source>
</reference>
<organism evidence="2 3">
    <name type="scientific">OM182 bacterium BACL3 MAG-120619-bin3</name>
    <dbReference type="NCBI Taxonomy" id="1655593"/>
    <lineage>
        <taxon>Bacteria</taxon>
        <taxon>Pseudomonadati</taxon>
        <taxon>Pseudomonadota</taxon>
        <taxon>Gammaproteobacteria</taxon>
        <taxon>OMG group</taxon>
        <taxon>OM182 clade</taxon>
    </lineage>
</organism>
<accession>A0A0R2SV08</accession>
<proteinExistence type="predicted"/>
<evidence type="ECO:0000313" key="2">
    <source>
        <dbReference type="EMBL" id="KRO78812.1"/>
    </source>
</evidence>
<evidence type="ECO:0000256" key="1">
    <source>
        <dbReference type="SAM" id="SignalP"/>
    </source>
</evidence>
<comment type="caution">
    <text evidence="2">The sequence shown here is derived from an EMBL/GenBank/DDBJ whole genome shotgun (WGS) entry which is preliminary data.</text>
</comment>